<protein>
    <recommendedName>
        <fullName evidence="3">N-acetyltransferase domain-containing protein</fullName>
    </recommendedName>
</protein>
<dbReference type="SUPFAM" id="SSF55729">
    <property type="entry name" value="Acyl-CoA N-acyltransferases (Nat)"/>
    <property type="match status" value="2"/>
</dbReference>
<comment type="caution">
    <text evidence="4">The sequence shown here is derived from an EMBL/GenBank/DDBJ whole genome shotgun (WGS) entry which is preliminary data.</text>
</comment>
<dbReference type="Gene3D" id="3.40.630.30">
    <property type="match status" value="1"/>
</dbReference>
<keyword evidence="1" id="KW-0808">Transferase</keyword>
<keyword evidence="5" id="KW-1185">Reference proteome</keyword>
<feature type="domain" description="N-acetyltransferase" evidence="3">
    <location>
        <begin position="175"/>
        <end position="319"/>
    </location>
</feature>
<accession>A0ABQ6FQR9</accession>
<evidence type="ECO:0000256" key="1">
    <source>
        <dbReference type="ARBA" id="ARBA00022679"/>
    </source>
</evidence>
<evidence type="ECO:0000256" key="2">
    <source>
        <dbReference type="ARBA" id="ARBA00023315"/>
    </source>
</evidence>
<organism evidence="4 5">
    <name type="scientific">Dictyobacter halimunensis</name>
    <dbReference type="NCBI Taxonomy" id="3026934"/>
    <lineage>
        <taxon>Bacteria</taxon>
        <taxon>Bacillati</taxon>
        <taxon>Chloroflexota</taxon>
        <taxon>Ktedonobacteria</taxon>
        <taxon>Ktedonobacterales</taxon>
        <taxon>Dictyobacteraceae</taxon>
        <taxon>Dictyobacter</taxon>
    </lineage>
</organism>
<evidence type="ECO:0000313" key="4">
    <source>
        <dbReference type="EMBL" id="GLV55645.1"/>
    </source>
</evidence>
<sequence length="321" mass="36270">MSMVVQGFSVRPAQMDDAPRVLQYIDACERLEEREHFLSAYTVEDLHADWQSVSLQSDTLVIYDQDGRIAGYLIMPAFSIDAQGNAESEIGQFSGVHPGYRGRGIGALLLQHAEQWTQARAGARTYSISTHIAAYEQGAAALLEQHGYQCQGPSLYLMRLTLHEPPASSTWPEQVRVRSFVPRQDDDAVKALVEETFGAPFSNWNEVYLQRENFDPSLWHLAESSNGLVGVILSEPHPTIGCIDKLGVRVDWQGRGLGGALLLHAFNDFYQRGFKRVDLFVEPENQAARQLYERIGMRIARQYDLYTKTVSVPEHHLYTRR</sequence>
<dbReference type="InterPro" id="IPR016181">
    <property type="entry name" value="Acyl_CoA_acyltransferase"/>
</dbReference>
<gene>
    <name evidence="4" type="ORF">KDH_24890</name>
</gene>
<proteinExistence type="predicted"/>
<dbReference type="InterPro" id="IPR050832">
    <property type="entry name" value="Bact_Acetyltransf"/>
</dbReference>
<dbReference type="Proteomes" id="UP001344906">
    <property type="component" value="Unassembled WGS sequence"/>
</dbReference>
<dbReference type="InterPro" id="IPR000182">
    <property type="entry name" value="GNAT_dom"/>
</dbReference>
<dbReference type="PROSITE" id="PS51186">
    <property type="entry name" value="GNAT"/>
    <property type="match status" value="2"/>
</dbReference>
<keyword evidence="2" id="KW-0012">Acyltransferase</keyword>
<dbReference type="PANTHER" id="PTHR43877">
    <property type="entry name" value="AMINOALKYLPHOSPHONATE N-ACETYLTRANSFERASE-RELATED-RELATED"/>
    <property type="match status" value="1"/>
</dbReference>
<feature type="domain" description="N-acetyltransferase" evidence="3">
    <location>
        <begin position="8"/>
        <end position="163"/>
    </location>
</feature>
<dbReference type="Pfam" id="PF00583">
    <property type="entry name" value="Acetyltransf_1"/>
    <property type="match status" value="2"/>
</dbReference>
<dbReference type="CDD" id="cd04301">
    <property type="entry name" value="NAT_SF"/>
    <property type="match status" value="1"/>
</dbReference>
<evidence type="ECO:0000313" key="5">
    <source>
        <dbReference type="Proteomes" id="UP001344906"/>
    </source>
</evidence>
<dbReference type="EMBL" id="BSRI01000001">
    <property type="protein sequence ID" value="GLV55645.1"/>
    <property type="molecule type" value="Genomic_DNA"/>
</dbReference>
<name>A0ABQ6FQR9_9CHLR</name>
<reference evidence="4 5" key="1">
    <citation type="submission" date="2023-02" db="EMBL/GenBank/DDBJ databases">
        <title>Dictyobacter halimunensis sp. nov., a new member of the class Ktedonobacteria from forest soil in a geothermal area.</title>
        <authorList>
            <person name="Rachmania M.K."/>
            <person name="Ningsih F."/>
            <person name="Sakai Y."/>
            <person name="Yabe S."/>
            <person name="Yokota A."/>
            <person name="Sjamsuridzal W."/>
        </authorList>
    </citation>
    <scope>NUCLEOTIDE SEQUENCE [LARGE SCALE GENOMIC DNA]</scope>
    <source>
        <strain evidence="4 5">S3.2.2.5</strain>
    </source>
</reference>
<evidence type="ECO:0000259" key="3">
    <source>
        <dbReference type="PROSITE" id="PS51186"/>
    </source>
</evidence>